<dbReference type="PROSITE" id="PS50943">
    <property type="entry name" value="HTH_CROC1"/>
    <property type="match status" value="1"/>
</dbReference>
<dbReference type="Gene3D" id="1.10.10.2910">
    <property type="match status" value="1"/>
</dbReference>
<dbReference type="Pfam" id="PF06114">
    <property type="entry name" value="Peptidase_M78"/>
    <property type="match status" value="1"/>
</dbReference>
<dbReference type="Gene3D" id="1.10.260.40">
    <property type="entry name" value="lambda repressor-like DNA-binding domains"/>
    <property type="match status" value="1"/>
</dbReference>
<dbReference type="Proteomes" id="UP000325292">
    <property type="component" value="Chromosome"/>
</dbReference>
<dbReference type="PANTHER" id="PTHR43236:SF1">
    <property type="entry name" value="BLL7220 PROTEIN"/>
    <property type="match status" value="1"/>
</dbReference>
<organism evidence="3 4">
    <name type="scientific">Sulfobacillus thermotolerans</name>
    <dbReference type="NCBI Taxonomy" id="338644"/>
    <lineage>
        <taxon>Bacteria</taxon>
        <taxon>Bacillati</taxon>
        <taxon>Bacillota</taxon>
        <taxon>Clostridia</taxon>
        <taxon>Eubacteriales</taxon>
        <taxon>Clostridiales Family XVII. Incertae Sedis</taxon>
        <taxon>Sulfobacillus</taxon>
    </lineage>
</organism>
<evidence type="ECO:0000259" key="2">
    <source>
        <dbReference type="PROSITE" id="PS50943"/>
    </source>
</evidence>
<dbReference type="InterPro" id="IPR010982">
    <property type="entry name" value="Lambda_DNA-bd_dom_sf"/>
</dbReference>
<feature type="domain" description="HTH cro/C1-type" evidence="2">
    <location>
        <begin position="18"/>
        <end position="72"/>
    </location>
</feature>
<sequence length="384" mass="43584">MIRTKSISSLTPFVAQRLREARLARRFTLQELADELGVSKQVISQYELGLTVPSDDTLGKLSRILNRPMAFFFWPVHGQNDGMSAVFFRKGTRASVKEAGPVHSYLSWLSELVTLVEQWISLPPVSLQPITHAEYPYSPEDLEAAAQATRRAMKLGNGPIANVTRLLEHHGAVVAHWPFTAAPIDAGSQWINRRPLILTGRIGVSMVRQRLSEAHELGHMVLHATLDEHTVKTAHKIIEQEADYFAGAFLMPAETFGQECLIPSLSFLQGLKPRWKVSIAAMIQRGEQIGIFSKEDVGRLFKQLNARRWRHIEPFDAEWDVEEPVLFRQALELLDRDQVDIFTEFRNELPLPLDEIVALTHVEPEHFETNRLKLKRSGLSRVPE</sequence>
<dbReference type="PANTHER" id="PTHR43236">
    <property type="entry name" value="ANTITOXIN HIGA1"/>
    <property type="match status" value="1"/>
</dbReference>
<evidence type="ECO:0000313" key="3">
    <source>
        <dbReference type="EMBL" id="AUW92652.1"/>
    </source>
</evidence>
<dbReference type="EMBL" id="CP019454">
    <property type="protein sequence ID" value="AUW92652.1"/>
    <property type="molecule type" value="Genomic_DNA"/>
</dbReference>
<proteinExistence type="inferred from homology"/>
<dbReference type="SUPFAM" id="SSF47413">
    <property type="entry name" value="lambda repressor-like DNA-binding domains"/>
    <property type="match status" value="1"/>
</dbReference>
<comment type="similarity">
    <text evidence="1">Belongs to the short-chain fatty acyl-CoA assimilation regulator (ScfR) family.</text>
</comment>
<evidence type="ECO:0000256" key="1">
    <source>
        <dbReference type="ARBA" id="ARBA00007227"/>
    </source>
</evidence>
<keyword evidence="4" id="KW-1185">Reference proteome</keyword>
<reference evidence="3 4" key="1">
    <citation type="journal article" date="2019" name="Sci. Rep.">
        <title>Sulfobacillus thermotolerans: new insights into resistance and metabolic capacities of acidophilic chemolithotrophs.</title>
        <authorList>
            <person name="Panyushkina A.E."/>
            <person name="Babenko V.V."/>
            <person name="Nikitina A.S."/>
            <person name="Selezneva O.V."/>
            <person name="Tsaplina I.A."/>
            <person name="Letarova M.A."/>
            <person name="Kostryukova E.S."/>
            <person name="Letarov A.V."/>
        </authorList>
    </citation>
    <scope>NUCLEOTIDE SEQUENCE [LARGE SCALE GENOMIC DNA]</scope>
    <source>
        <strain evidence="3 4">Kr1</strain>
    </source>
</reference>
<evidence type="ECO:0000313" key="4">
    <source>
        <dbReference type="Proteomes" id="UP000325292"/>
    </source>
</evidence>
<dbReference type="InterPro" id="IPR001387">
    <property type="entry name" value="Cro/C1-type_HTH"/>
</dbReference>
<accession>A0ABM6RMU1</accession>
<dbReference type="Pfam" id="PF01381">
    <property type="entry name" value="HTH_3"/>
    <property type="match status" value="1"/>
</dbReference>
<dbReference type="InterPro" id="IPR010359">
    <property type="entry name" value="IrrE_HExxH"/>
</dbReference>
<name>A0ABM6RMU1_9FIRM</name>
<gene>
    <name evidence="3" type="ORF">BXT84_00695</name>
</gene>
<protein>
    <recommendedName>
        <fullName evidence="2">HTH cro/C1-type domain-containing protein</fullName>
    </recommendedName>
</protein>
<dbReference type="CDD" id="cd00093">
    <property type="entry name" value="HTH_XRE"/>
    <property type="match status" value="1"/>
</dbReference>
<dbReference type="SMART" id="SM00530">
    <property type="entry name" value="HTH_XRE"/>
    <property type="match status" value="1"/>
</dbReference>
<dbReference type="InterPro" id="IPR052345">
    <property type="entry name" value="Rad_response_metalloprotease"/>
</dbReference>